<dbReference type="GO" id="GO:0005886">
    <property type="term" value="C:plasma membrane"/>
    <property type="evidence" value="ECO:0007669"/>
    <property type="project" value="UniProtKB-SubCell"/>
</dbReference>
<evidence type="ECO:0000256" key="6">
    <source>
        <dbReference type="SAM" id="Phobius"/>
    </source>
</evidence>
<evidence type="ECO:0000256" key="5">
    <source>
        <dbReference type="ARBA" id="ARBA00023136"/>
    </source>
</evidence>
<evidence type="ECO:0000256" key="2">
    <source>
        <dbReference type="ARBA" id="ARBA00022475"/>
    </source>
</evidence>
<evidence type="ECO:0000313" key="8">
    <source>
        <dbReference type="EMBL" id="CAB4735969.1"/>
    </source>
</evidence>
<feature type="transmembrane region" description="Helical" evidence="6">
    <location>
        <begin position="589"/>
        <end position="617"/>
    </location>
</feature>
<feature type="transmembrane region" description="Helical" evidence="6">
    <location>
        <begin position="141"/>
        <end position="158"/>
    </location>
</feature>
<feature type="transmembrane region" description="Helical" evidence="6">
    <location>
        <begin position="556"/>
        <end position="577"/>
    </location>
</feature>
<evidence type="ECO:0000256" key="3">
    <source>
        <dbReference type="ARBA" id="ARBA00022692"/>
    </source>
</evidence>
<feature type="transmembrane region" description="Helical" evidence="6">
    <location>
        <begin position="103"/>
        <end position="121"/>
    </location>
</feature>
<keyword evidence="2" id="KW-1003">Cell membrane</keyword>
<name>A0A6J6BCM9_9ZZZZ</name>
<reference evidence="7" key="1">
    <citation type="submission" date="2020-05" db="EMBL/GenBank/DDBJ databases">
        <authorList>
            <person name="Chiriac C."/>
            <person name="Salcher M."/>
            <person name="Ghai R."/>
            <person name="Kavagutti S V."/>
        </authorList>
    </citation>
    <scope>NUCLEOTIDE SEQUENCE</scope>
</reference>
<dbReference type="EMBL" id="CAEZYU010000022">
    <property type="protein sequence ID" value="CAB4735969.1"/>
    <property type="molecule type" value="Genomic_DNA"/>
</dbReference>
<proteinExistence type="predicted"/>
<feature type="transmembrane region" description="Helical" evidence="6">
    <location>
        <begin position="75"/>
        <end position="96"/>
    </location>
</feature>
<feature type="transmembrane region" description="Helical" evidence="6">
    <location>
        <begin position="35"/>
        <end position="55"/>
    </location>
</feature>
<comment type="subcellular location">
    <subcellularLocation>
        <location evidence="1">Cell membrane</location>
        <topology evidence="1">Multi-pass membrane protein</topology>
    </subcellularLocation>
</comment>
<feature type="transmembrane region" description="Helical" evidence="6">
    <location>
        <begin position="637"/>
        <end position="658"/>
    </location>
</feature>
<feature type="transmembrane region" description="Helical" evidence="6">
    <location>
        <begin position="486"/>
        <end position="504"/>
    </location>
</feature>
<evidence type="ECO:0000256" key="1">
    <source>
        <dbReference type="ARBA" id="ARBA00004651"/>
    </source>
</evidence>
<keyword evidence="4 6" id="KW-1133">Transmembrane helix</keyword>
<dbReference type="InterPro" id="IPR022791">
    <property type="entry name" value="L-PG_synthase/AglD"/>
</dbReference>
<feature type="transmembrane region" description="Helical" evidence="6">
    <location>
        <begin position="769"/>
        <end position="790"/>
    </location>
</feature>
<dbReference type="PANTHER" id="PTHR39087:SF2">
    <property type="entry name" value="UPF0104 MEMBRANE PROTEIN MJ1595"/>
    <property type="match status" value="1"/>
</dbReference>
<keyword evidence="3 6" id="KW-0812">Transmembrane</keyword>
<dbReference type="EMBL" id="CAEZSF010000058">
    <property type="protein sequence ID" value="CAB4536437.1"/>
    <property type="molecule type" value="Genomic_DNA"/>
</dbReference>
<protein>
    <submittedName>
        <fullName evidence="7">Unannotated protein</fullName>
    </submittedName>
</protein>
<evidence type="ECO:0000256" key="4">
    <source>
        <dbReference type="ARBA" id="ARBA00022989"/>
    </source>
</evidence>
<dbReference type="Pfam" id="PF03706">
    <property type="entry name" value="LPG_synthase_TM"/>
    <property type="match status" value="1"/>
</dbReference>
<keyword evidence="5 6" id="KW-0472">Membrane</keyword>
<sequence>MSHRVTQPIWKPLSSGLPFFAALSNGKRLRSVSDLITLILTLLPAALLAQLSVPTSGFEQALVDLIDAIPSFSDVLWRLGVACLLLWLLAILIASAVRLRAEVLVDIAASLVVAVALSLLFSRQINGVWPSFSQAASGGSAGSVPLISLVCAVAVSSAASPHLSLPFRHFGRWVVLTATLSVVLLSSSTPFGGALSLLLGIAAAAAVHLLFGSSMGGPNLLGVAVALEQLGLRVDHLVAAPRQSSGVFVADGVSPSSGPVHIKVYGRDARDTQLVSRLWRAIWYRGDARPAMTREQQVEHEGFVTMLAASRGIAVPKVLVAGMTEAGDALLAVSQRGTPIERSQDAPVESIWQLLRSLHRSDLAHGSLDLDSFALFGNEVLLTDLSTVSNSASRDQQLTDLAQAMVVTSLLVGIERATIIASEQLDSEEVVDLLAYIQLSALGRSLREDLKASGLGIEAVRSALAAVEGVEVPEIAQLRRVSVQSLVTVVLLLLVAGALIVTLGEVNLAELAAALRSASVAMALAAVVVGQTPFFTQAVATRGACPRPLAYGPVALLQMSIGFMALAVPSTAGRLALDIRFFQRQGIPAASAVSIAAIDGFSGFLVQISLLLITLVFGLGRVDLTWKTPDLGSSDDLTLLLIFAGVLLVIVAVLAAALPAIRNRVLRRVTPMLSEAKQTLRSLRSLSNLLQIFGGNLGNQLLFALTLGICLRAFGGSLNLATLLVVYVAAALFGGLMPVPGGIGVMEAALMTGLIAAGVDSTTAAGTALLFRLVTFYLPPIWGWVALRWLQRHSYL</sequence>
<organism evidence="7">
    <name type="scientific">freshwater metagenome</name>
    <dbReference type="NCBI Taxonomy" id="449393"/>
    <lineage>
        <taxon>unclassified sequences</taxon>
        <taxon>metagenomes</taxon>
        <taxon>ecological metagenomes</taxon>
    </lineage>
</organism>
<gene>
    <name evidence="7" type="ORF">UFOPK1358_00766</name>
    <name evidence="8" type="ORF">UFOPK2766_00697</name>
</gene>
<evidence type="ECO:0000313" key="7">
    <source>
        <dbReference type="EMBL" id="CAB4536437.1"/>
    </source>
</evidence>
<dbReference type="AlphaFoldDB" id="A0A6J6BCM9"/>
<dbReference type="PANTHER" id="PTHR39087">
    <property type="entry name" value="UPF0104 MEMBRANE PROTEIN MJ1595"/>
    <property type="match status" value="1"/>
</dbReference>
<accession>A0A6J6BCM9</accession>